<dbReference type="InterPro" id="IPR006151">
    <property type="entry name" value="Shikm_DH/Glu-tRNA_Rdtase"/>
</dbReference>
<dbReference type="InterPro" id="IPR001381">
    <property type="entry name" value="DHquinase_I"/>
</dbReference>
<feature type="domain" description="Shikimate dehydrogenase substrate binding N-terminal" evidence="8">
    <location>
        <begin position="241"/>
        <end position="321"/>
    </location>
</feature>
<dbReference type="EMBL" id="OZ019901">
    <property type="protein sequence ID" value="CAK9236803.1"/>
    <property type="molecule type" value="Genomic_DNA"/>
</dbReference>
<evidence type="ECO:0000256" key="6">
    <source>
        <dbReference type="ARBA" id="ARBA00023239"/>
    </source>
</evidence>
<dbReference type="Pfam" id="PF01488">
    <property type="entry name" value="Shikimate_DH"/>
    <property type="match status" value="1"/>
</dbReference>
<feature type="domain" description="Quinate/shikimate 5-dehydrogenase/glutamyl-tRNA reductase" evidence="7">
    <location>
        <begin position="360"/>
        <end position="422"/>
    </location>
</feature>
<keyword evidence="2" id="KW-0028">Amino-acid biosynthesis</keyword>
<evidence type="ECO:0000256" key="3">
    <source>
        <dbReference type="ARBA" id="ARBA00022857"/>
    </source>
</evidence>
<dbReference type="InterPro" id="IPR013708">
    <property type="entry name" value="Shikimate_DH-bd_N"/>
</dbReference>
<keyword evidence="11" id="KW-1185">Reference proteome</keyword>
<evidence type="ECO:0000256" key="1">
    <source>
        <dbReference type="ARBA" id="ARBA00012962"/>
    </source>
</evidence>
<evidence type="ECO:0000259" key="7">
    <source>
        <dbReference type="Pfam" id="PF01488"/>
    </source>
</evidence>
<dbReference type="InterPro" id="IPR022893">
    <property type="entry name" value="Shikimate_DH_fam"/>
</dbReference>
<proteinExistence type="inferred from homology"/>
<sequence length="514" mass="55098">MTPRGCLICAPLVARSVSQMLTQMQEAKANGADVVESRVDHIPGFNAAKDLPVLLNARTLPMIVTARAKWEGGVYEGEETERQKLLELAVKLGADYVDIELQVARDFIATLKQNKIVSETKVIVSNHNWEVTPSLHEIGELVARIQSTGADIVKFATTATNITDVSRVLRLLAHSQVPTIALVMGPKGVIGRILCPKYGGYLTFGALSKGQESAPGQPTLADLSHVYRVGQLGRDTKVFGIIGNPVYHSKSPILHNAAFEKCSIDAVYVPFLVEDLAEFLSIYSVPDFGGFSVTIPHKEAALKCCDEVDPIAKAIGAVNTIVRKSDGKLVGYNTDCDGALTAIEDGLHESGLASQGTSSPLKDKLFVVIGAGGAGKALAFGARERGARVVIANRNFGRAKELADAVGGEAIQLEKLSEFRPETGMVLANSTSIGMQPDINQSPLPKDALSAYCLVFDAVYTPRTTKLLREAAEVGAAVVSGVEMFIRQAYGQFELFTGQPAPKELMREIVMASY</sequence>
<evidence type="ECO:0000259" key="9">
    <source>
        <dbReference type="Pfam" id="PF18317"/>
    </source>
</evidence>
<dbReference type="SUPFAM" id="SSF51569">
    <property type="entry name" value="Aldolase"/>
    <property type="match status" value="1"/>
</dbReference>
<dbReference type="Gene3D" id="3.40.50.720">
    <property type="entry name" value="NAD(P)-binding Rossmann-like Domain"/>
    <property type="match status" value="1"/>
</dbReference>
<dbReference type="NCBIfam" id="TIGR00507">
    <property type="entry name" value="aroE"/>
    <property type="match status" value="1"/>
</dbReference>
<name>A0ABP0V472_9BRYO</name>
<dbReference type="Pfam" id="PF08501">
    <property type="entry name" value="Shikimate_dh_N"/>
    <property type="match status" value="1"/>
</dbReference>
<keyword evidence="5" id="KW-0057">Aromatic amino acid biosynthesis</keyword>
<dbReference type="EC" id="1.1.1.25" evidence="1"/>
<evidence type="ECO:0000256" key="2">
    <source>
        <dbReference type="ARBA" id="ARBA00022605"/>
    </source>
</evidence>
<dbReference type="Proteomes" id="UP001497512">
    <property type="component" value="Chromosome 9"/>
</dbReference>
<dbReference type="CDD" id="cd01065">
    <property type="entry name" value="NAD_bind_Shikimate_DH"/>
    <property type="match status" value="1"/>
</dbReference>
<gene>
    <name evidence="10" type="ORF">CSSPTR1EN2_LOCUS23203</name>
</gene>
<evidence type="ECO:0000259" key="8">
    <source>
        <dbReference type="Pfam" id="PF08501"/>
    </source>
</evidence>
<dbReference type="Pfam" id="PF01487">
    <property type="entry name" value="DHquinase_I"/>
    <property type="match status" value="1"/>
</dbReference>
<feature type="domain" description="SDH C-terminal" evidence="9">
    <location>
        <begin position="481"/>
        <end position="511"/>
    </location>
</feature>
<dbReference type="InterPro" id="IPR041121">
    <property type="entry name" value="SDH_C"/>
</dbReference>
<dbReference type="HAMAP" id="MF_00214">
    <property type="entry name" value="AroD"/>
    <property type="match status" value="1"/>
</dbReference>
<dbReference type="Pfam" id="PF18317">
    <property type="entry name" value="SDH_C"/>
    <property type="match status" value="1"/>
</dbReference>
<evidence type="ECO:0000313" key="11">
    <source>
        <dbReference type="Proteomes" id="UP001497512"/>
    </source>
</evidence>
<accession>A0ABP0V472</accession>
<protein>
    <recommendedName>
        <fullName evidence="1">shikimate dehydrogenase (NADP(+))</fullName>
        <ecNumber evidence="1">1.1.1.25</ecNumber>
    </recommendedName>
</protein>
<evidence type="ECO:0000313" key="10">
    <source>
        <dbReference type="EMBL" id="CAK9236803.1"/>
    </source>
</evidence>
<dbReference type="HAMAP" id="MF_00222">
    <property type="entry name" value="Shikimate_DH_AroE"/>
    <property type="match status" value="1"/>
</dbReference>
<dbReference type="SUPFAM" id="SSF51735">
    <property type="entry name" value="NAD(P)-binding Rossmann-fold domains"/>
    <property type="match status" value="1"/>
</dbReference>
<reference evidence="10" key="1">
    <citation type="submission" date="2024-02" db="EMBL/GenBank/DDBJ databases">
        <authorList>
            <consortium name="ELIXIR-Norway"/>
            <consortium name="Elixir Norway"/>
        </authorList>
    </citation>
    <scope>NUCLEOTIDE SEQUENCE</scope>
</reference>
<dbReference type="InterPro" id="IPR013785">
    <property type="entry name" value="Aldolase_TIM"/>
</dbReference>
<evidence type="ECO:0000256" key="4">
    <source>
        <dbReference type="ARBA" id="ARBA00023002"/>
    </source>
</evidence>
<evidence type="ECO:0000256" key="5">
    <source>
        <dbReference type="ARBA" id="ARBA00023141"/>
    </source>
</evidence>
<keyword evidence="4" id="KW-0560">Oxidoreductase</keyword>
<dbReference type="Gene3D" id="3.20.20.70">
    <property type="entry name" value="Aldolase class I"/>
    <property type="match status" value="1"/>
</dbReference>
<dbReference type="InterPro" id="IPR046346">
    <property type="entry name" value="Aminoacid_DH-like_N_sf"/>
</dbReference>
<dbReference type="NCBIfam" id="TIGR01093">
    <property type="entry name" value="aroD"/>
    <property type="match status" value="1"/>
</dbReference>
<dbReference type="InterPro" id="IPR036291">
    <property type="entry name" value="NAD(P)-bd_dom_sf"/>
</dbReference>
<dbReference type="Gene3D" id="3.40.50.10860">
    <property type="entry name" value="Leucine Dehydrogenase, chain A, domain 1"/>
    <property type="match status" value="1"/>
</dbReference>
<organism evidence="10 11">
    <name type="scientific">Sphagnum troendelagicum</name>
    <dbReference type="NCBI Taxonomy" id="128251"/>
    <lineage>
        <taxon>Eukaryota</taxon>
        <taxon>Viridiplantae</taxon>
        <taxon>Streptophyta</taxon>
        <taxon>Embryophyta</taxon>
        <taxon>Bryophyta</taxon>
        <taxon>Sphagnophytina</taxon>
        <taxon>Sphagnopsida</taxon>
        <taxon>Sphagnales</taxon>
        <taxon>Sphagnaceae</taxon>
        <taxon>Sphagnum</taxon>
    </lineage>
</organism>
<keyword evidence="6" id="KW-0456">Lyase</keyword>
<dbReference type="PANTHER" id="PTHR21089:SF1">
    <property type="entry name" value="BIFUNCTIONAL 3-DEHYDROQUINATE DEHYDRATASE_SHIKIMATE DEHYDROGENASE, CHLOROPLASTIC"/>
    <property type="match status" value="1"/>
</dbReference>
<dbReference type="InterPro" id="IPR018508">
    <property type="entry name" value="3-dehydroquinate_DH_AS"/>
</dbReference>
<dbReference type="PANTHER" id="PTHR21089">
    <property type="entry name" value="SHIKIMATE DEHYDROGENASE"/>
    <property type="match status" value="1"/>
</dbReference>
<dbReference type="InterPro" id="IPR011342">
    <property type="entry name" value="Shikimate_DH"/>
</dbReference>
<keyword evidence="3" id="KW-0521">NADP</keyword>
<dbReference type="PROSITE" id="PS01028">
    <property type="entry name" value="DEHYDROQUINASE_I"/>
    <property type="match status" value="1"/>
</dbReference>
<dbReference type="SUPFAM" id="SSF53223">
    <property type="entry name" value="Aminoacid dehydrogenase-like, N-terminal domain"/>
    <property type="match status" value="1"/>
</dbReference>
<dbReference type="CDD" id="cd00502">
    <property type="entry name" value="DHQase_I"/>
    <property type="match status" value="1"/>
</dbReference>